<dbReference type="SUPFAM" id="SSF52540">
    <property type="entry name" value="P-loop containing nucleoside triphosphate hydrolases"/>
    <property type="match status" value="1"/>
</dbReference>
<evidence type="ECO:0000256" key="4">
    <source>
        <dbReference type="ARBA" id="ARBA00023163"/>
    </source>
</evidence>
<name>A0A225E1C5_9BACT</name>
<dbReference type="InterPro" id="IPR058031">
    <property type="entry name" value="AAA_lid_NorR"/>
</dbReference>
<dbReference type="EMBL" id="NIDE01000004">
    <property type="protein sequence ID" value="OWK43289.1"/>
    <property type="molecule type" value="Genomic_DNA"/>
</dbReference>
<dbReference type="SMART" id="SM00382">
    <property type="entry name" value="AAA"/>
    <property type="match status" value="1"/>
</dbReference>
<dbReference type="InterPro" id="IPR025944">
    <property type="entry name" value="Sigma_54_int_dom_CS"/>
</dbReference>
<dbReference type="SMART" id="SM00448">
    <property type="entry name" value="REC"/>
    <property type="match status" value="1"/>
</dbReference>
<dbReference type="Gene3D" id="3.40.50.2300">
    <property type="match status" value="1"/>
</dbReference>
<evidence type="ECO:0000259" key="7">
    <source>
        <dbReference type="PROSITE" id="PS50045"/>
    </source>
</evidence>
<dbReference type="Pfam" id="PF00072">
    <property type="entry name" value="Response_reg"/>
    <property type="match status" value="1"/>
</dbReference>
<dbReference type="FunFam" id="3.40.50.300:FF:000006">
    <property type="entry name" value="DNA-binding transcriptional regulator NtrC"/>
    <property type="match status" value="1"/>
</dbReference>
<dbReference type="InterPro" id="IPR002197">
    <property type="entry name" value="HTH_Fis"/>
</dbReference>
<feature type="compositionally biased region" description="Low complexity" evidence="6">
    <location>
        <begin position="406"/>
        <end position="420"/>
    </location>
</feature>
<keyword evidence="1" id="KW-0547">Nucleotide-binding</keyword>
<dbReference type="InterPro" id="IPR011006">
    <property type="entry name" value="CheY-like_superfamily"/>
</dbReference>
<dbReference type="Gene3D" id="1.10.10.60">
    <property type="entry name" value="Homeodomain-like"/>
    <property type="match status" value="1"/>
</dbReference>
<evidence type="ECO:0000256" key="1">
    <source>
        <dbReference type="ARBA" id="ARBA00022741"/>
    </source>
</evidence>
<comment type="caution">
    <text evidence="9">The sequence shown here is derived from an EMBL/GenBank/DDBJ whole genome shotgun (WGS) entry which is preliminary data.</text>
</comment>
<dbReference type="InterPro" id="IPR001789">
    <property type="entry name" value="Sig_transdc_resp-reg_receiver"/>
</dbReference>
<evidence type="ECO:0000256" key="2">
    <source>
        <dbReference type="ARBA" id="ARBA00022840"/>
    </source>
</evidence>
<dbReference type="SUPFAM" id="SSF52172">
    <property type="entry name" value="CheY-like"/>
    <property type="match status" value="1"/>
</dbReference>
<dbReference type="PROSITE" id="PS00688">
    <property type="entry name" value="SIGMA54_INTERACT_3"/>
    <property type="match status" value="1"/>
</dbReference>
<dbReference type="InterPro" id="IPR027417">
    <property type="entry name" value="P-loop_NTPase"/>
</dbReference>
<organism evidence="9 10">
    <name type="scientific">Fimbriiglobus ruber</name>
    <dbReference type="NCBI Taxonomy" id="1908690"/>
    <lineage>
        <taxon>Bacteria</taxon>
        <taxon>Pseudomonadati</taxon>
        <taxon>Planctomycetota</taxon>
        <taxon>Planctomycetia</taxon>
        <taxon>Gemmatales</taxon>
        <taxon>Gemmataceae</taxon>
        <taxon>Fimbriiglobus</taxon>
    </lineage>
</organism>
<dbReference type="RefSeq" id="WP_088254157.1">
    <property type="nucleotide sequence ID" value="NZ_NIDE01000004.1"/>
</dbReference>
<evidence type="ECO:0000313" key="10">
    <source>
        <dbReference type="Proteomes" id="UP000214646"/>
    </source>
</evidence>
<keyword evidence="2" id="KW-0067">ATP-binding</keyword>
<evidence type="ECO:0000259" key="8">
    <source>
        <dbReference type="PROSITE" id="PS50110"/>
    </source>
</evidence>
<evidence type="ECO:0000313" key="9">
    <source>
        <dbReference type="EMBL" id="OWK43289.1"/>
    </source>
</evidence>
<keyword evidence="3" id="KW-0805">Transcription regulation</keyword>
<reference evidence="10" key="1">
    <citation type="submission" date="2017-06" db="EMBL/GenBank/DDBJ databases">
        <title>Genome analysis of Fimbriiglobus ruber SP5, the first member of the order Planctomycetales with confirmed chitinolytic capability.</title>
        <authorList>
            <person name="Ravin N.V."/>
            <person name="Rakitin A.L."/>
            <person name="Ivanova A.A."/>
            <person name="Beletsky A.V."/>
            <person name="Kulichevskaya I.S."/>
            <person name="Mardanov A.V."/>
            <person name="Dedysh S.N."/>
        </authorList>
    </citation>
    <scope>NUCLEOTIDE SEQUENCE [LARGE SCALE GENOMIC DNA]</scope>
    <source>
        <strain evidence="10">SP5</strain>
    </source>
</reference>
<dbReference type="Proteomes" id="UP000214646">
    <property type="component" value="Unassembled WGS sequence"/>
</dbReference>
<dbReference type="Pfam" id="PF00158">
    <property type="entry name" value="Sigma54_activat"/>
    <property type="match status" value="1"/>
</dbReference>
<dbReference type="Pfam" id="PF25601">
    <property type="entry name" value="AAA_lid_14"/>
    <property type="match status" value="1"/>
</dbReference>
<dbReference type="InterPro" id="IPR002078">
    <property type="entry name" value="Sigma_54_int"/>
</dbReference>
<gene>
    <name evidence="9" type="ORF">FRUB_02888</name>
</gene>
<dbReference type="GO" id="GO:0000160">
    <property type="term" value="P:phosphorelay signal transduction system"/>
    <property type="evidence" value="ECO:0007669"/>
    <property type="project" value="InterPro"/>
</dbReference>
<dbReference type="Gene3D" id="1.10.8.60">
    <property type="match status" value="1"/>
</dbReference>
<evidence type="ECO:0000256" key="3">
    <source>
        <dbReference type="ARBA" id="ARBA00023015"/>
    </source>
</evidence>
<sequence>MPSLPPHVPPATDDPLRVLVIDDDRNLAEAIAESLERKGHACTVVHTGKAGTAQIEREEFDVVLTDLRMADLGGLDVVRKVREHLPDAEVYVITGYGEVKTAVEAMRLGAAHYLLKPIDMVELRAIVDKSAEKVRLARANRELRQQLDEKFGYEGVIGNGPKMQQVLRMLKAYAPTAAPVLIFGENGTGKELAAKALHTNGPRKNKAFVTMNCAALNENLLDDDMFGHEDGSYTGAKGARKGRFEHATGGTLFLDEVGDMPLSLQAKLLRVLENGEVVRIGANDPIRVDVRIIAATNRNLEAMVEDGKFRRDLYHRLKVGVVRLPALRDRKDDLPVLTSHFLKDLAHKYGKKPPGLAESVRKAFAAYEWPGNVRELRNVLESMIVLDGDAVLGPDDLPEDAGPAQAGLSATPGGSTASGSDYLVGRPLAEVERYYMERALDLADGNRETAAEMLQIGERTLYRKLQEWKKEDEQKKTAGA</sequence>
<dbReference type="AlphaFoldDB" id="A0A225E1C5"/>
<dbReference type="InterPro" id="IPR009057">
    <property type="entry name" value="Homeodomain-like_sf"/>
</dbReference>
<dbReference type="Pfam" id="PF02954">
    <property type="entry name" value="HTH_8"/>
    <property type="match status" value="1"/>
</dbReference>
<dbReference type="SUPFAM" id="SSF46689">
    <property type="entry name" value="Homeodomain-like"/>
    <property type="match status" value="1"/>
</dbReference>
<protein>
    <submittedName>
        <fullName evidence="9">Response regulator of zinc sigma-54-dependent two-component system</fullName>
    </submittedName>
</protein>
<dbReference type="GO" id="GO:0043565">
    <property type="term" value="F:sequence-specific DNA binding"/>
    <property type="evidence" value="ECO:0007669"/>
    <property type="project" value="InterPro"/>
</dbReference>
<dbReference type="GO" id="GO:0005524">
    <property type="term" value="F:ATP binding"/>
    <property type="evidence" value="ECO:0007669"/>
    <property type="project" value="UniProtKB-KW"/>
</dbReference>
<accession>A0A225E1C5</accession>
<dbReference type="GO" id="GO:0006355">
    <property type="term" value="P:regulation of DNA-templated transcription"/>
    <property type="evidence" value="ECO:0007669"/>
    <property type="project" value="InterPro"/>
</dbReference>
<dbReference type="CDD" id="cd00009">
    <property type="entry name" value="AAA"/>
    <property type="match status" value="1"/>
</dbReference>
<dbReference type="PANTHER" id="PTHR32071:SF57">
    <property type="entry name" value="C4-DICARBOXYLATE TRANSPORT TRANSCRIPTIONAL REGULATORY PROTEIN DCTD"/>
    <property type="match status" value="1"/>
</dbReference>
<dbReference type="PROSITE" id="PS50110">
    <property type="entry name" value="RESPONSE_REGULATORY"/>
    <property type="match status" value="1"/>
</dbReference>
<evidence type="ECO:0000256" key="6">
    <source>
        <dbReference type="SAM" id="MobiDB-lite"/>
    </source>
</evidence>
<keyword evidence="5" id="KW-0597">Phosphoprotein</keyword>
<dbReference type="Gene3D" id="3.40.50.300">
    <property type="entry name" value="P-loop containing nucleotide triphosphate hydrolases"/>
    <property type="match status" value="1"/>
</dbReference>
<feature type="modified residue" description="4-aspartylphosphate" evidence="5">
    <location>
        <position position="66"/>
    </location>
</feature>
<evidence type="ECO:0000256" key="5">
    <source>
        <dbReference type="PROSITE-ProRule" id="PRU00169"/>
    </source>
</evidence>
<keyword evidence="10" id="KW-1185">Reference proteome</keyword>
<dbReference type="InterPro" id="IPR003593">
    <property type="entry name" value="AAA+_ATPase"/>
</dbReference>
<dbReference type="OrthoDB" id="9807827at2"/>
<proteinExistence type="predicted"/>
<feature type="region of interest" description="Disordered" evidence="6">
    <location>
        <begin position="395"/>
        <end position="421"/>
    </location>
</feature>
<feature type="domain" description="Sigma-54 factor interaction" evidence="7">
    <location>
        <begin position="156"/>
        <end position="385"/>
    </location>
</feature>
<keyword evidence="4" id="KW-0804">Transcription</keyword>
<dbReference type="PROSITE" id="PS50045">
    <property type="entry name" value="SIGMA54_INTERACT_4"/>
    <property type="match status" value="1"/>
</dbReference>
<dbReference type="PANTHER" id="PTHR32071">
    <property type="entry name" value="TRANSCRIPTIONAL REGULATORY PROTEIN"/>
    <property type="match status" value="1"/>
</dbReference>
<feature type="domain" description="Response regulatory" evidence="8">
    <location>
        <begin position="17"/>
        <end position="131"/>
    </location>
</feature>